<protein>
    <submittedName>
        <fullName evidence="2">Uncharacterized protein</fullName>
    </submittedName>
</protein>
<feature type="region of interest" description="Disordered" evidence="1">
    <location>
        <begin position="183"/>
        <end position="203"/>
    </location>
</feature>
<evidence type="ECO:0000313" key="2">
    <source>
        <dbReference type="EMBL" id="CAD8215976.1"/>
    </source>
</evidence>
<proteinExistence type="predicted"/>
<dbReference type="PANTHER" id="PTHR40429">
    <property type="entry name" value="FLAGELLAR ASSOCIATED PROTEIN"/>
    <property type="match status" value="1"/>
</dbReference>
<evidence type="ECO:0000256" key="1">
    <source>
        <dbReference type="SAM" id="MobiDB-lite"/>
    </source>
</evidence>
<gene>
    <name evidence="2" type="ORF">PAMY1081_LOCUS250</name>
</gene>
<dbReference type="EMBL" id="HBDV01000369">
    <property type="protein sequence ID" value="CAD8215976.1"/>
    <property type="molecule type" value="Transcribed_RNA"/>
</dbReference>
<organism evidence="2">
    <name type="scientific">Polyblepharides amylifera</name>
    <dbReference type="NCBI Taxonomy" id="1486889"/>
    <lineage>
        <taxon>Eukaryota</taxon>
        <taxon>Viridiplantae</taxon>
        <taxon>Chlorophyta</taxon>
        <taxon>Pyramimonadophyceae</taxon>
        <taxon>Pyramimonadales</taxon>
        <taxon>Polyblepharidaceae</taxon>
        <taxon>Polyblepharides</taxon>
    </lineage>
</organism>
<accession>A0A7R9SV61</accession>
<dbReference type="PANTHER" id="PTHR40429:SF1">
    <property type="entry name" value="FLAGELLAR ASSOCIATED PROTEIN"/>
    <property type="match status" value="1"/>
</dbReference>
<reference evidence="2" key="1">
    <citation type="submission" date="2021-01" db="EMBL/GenBank/DDBJ databases">
        <authorList>
            <person name="Corre E."/>
            <person name="Pelletier E."/>
            <person name="Niang G."/>
            <person name="Scheremetjew M."/>
            <person name="Finn R."/>
            <person name="Kale V."/>
            <person name="Holt S."/>
            <person name="Cochrane G."/>
            <person name="Meng A."/>
            <person name="Brown T."/>
            <person name="Cohen L."/>
        </authorList>
    </citation>
    <scope>NUCLEOTIDE SEQUENCE</scope>
    <source>
        <strain evidence="2">CCMP720</strain>
    </source>
</reference>
<sequence length="203" mass="21794">MGNKYKSALPSLPPPHTAQCGFGVQVDSQRETFPIQSFTGALREAGNKQYISAEHCKVMPGNLGPGPAYSPQHPKDAGANYAYGTMMGRARETNVTFYPGTKIYESQSMMGVQIPSTRNSEPNYAFGKSTRVDDKKTYLSPGHMKEQYGRGSPGPQAILGGVSSLGSQPLSIKCTEPRATIGNASRWPRGVDTSKIPGPGAYF</sequence>
<dbReference type="AlphaFoldDB" id="A0A7R9SV61"/>
<name>A0A7R9SV61_9CHLO</name>